<feature type="non-terminal residue" evidence="1">
    <location>
        <position position="1"/>
    </location>
</feature>
<accession>X1GED8</accession>
<protein>
    <submittedName>
        <fullName evidence="1">Uncharacterized protein</fullName>
    </submittedName>
</protein>
<dbReference type="AlphaFoldDB" id="X1GED8"/>
<evidence type="ECO:0000313" key="1">
    <source>
        <dbReference type="EMBL" id="GAH43185.1"/>
    </source>
</evidence>
<name>X1GED8_9ZZZZ</name>
<gene>
    <name evidence="1" type="ORF">S03H2_24957</name>
</gene>
<comment type="caution">
    <text evidence="1">The sequence shown here is derived from an EMBL/GenBank/DDBJ whole genome shotgun (WGS) entry which is preliminary data.</text>
</comment>
<dbReference type="PANTHER" id="PTHR30438:SF1">
    <property type="entry name" value="36 KDA ANTIGEN"/>
    <property type="match status" value="1"/>
</dbReference>
<organism evidence="1">
    <name type="scientific">marine sediment metagenome</name>
    <dbReference type="NCBI Taxonomy" id="412755"/>
    <lineage>
        <taxon>unclassified sequences</taxon>
        <taxon>metagenomes</taxon>
        <taxon>ecological metagenomes</taxon>
    </lineage>
</organism>
<reference evidence="1" key="1">
    <citation type="journal article" date="2014" name="Front. Microbiol.">
        <title>High frequency of phylogenetically diverse reductive dehalogenase-homologous genes in deep subseafloor sedimentary metagenomes.</title>
        <authorList>
            <person name="Kawai M."/>
            <person name="Futagami T."/>
            <person name="Toyoda A."/>
            <person name="Takaki Y."/>
            <person name="Nishi S."/>
            <person name="Hori S."/>
            <person name="Arai W."/>
            <person name="Tsubouchi T."/>
            <person name="Morono Y."/>
            <person name="Uchiyama I."/>
            <person name="Ito T."/>
            <person name="Fujiyama A."/>
            <person name="Inagaki F."/>
            <person name="Takami H."/>
        </authorList>
    </citation>
    <scope>NUCLEOTIDE SEQUENCE</scope>
    <source>
        <strain evidence="1">Expedition CK06-06</strain>
    </source>
</reference>
<sequence>GDHFEVRIPALSDRTIMVEVKLIATKGEYAGWRATRATGDFDLRTFSIRAYPVEKVPELRPGMSAYADWRARQ</sequence>
<dbReference type="EMBL" id="BARU01014002">
    <property type="protein sequence ID" value="GAH43185.1"/>
    <property type="molecule type" value="Genomic_DNA"/>
</dbReference>
<dbReference type="PANTHER" id="PTHR30438">
    <property type="entry name" value="36 KDA ANTIGEN-RELATED"/>
    <property type="match status" value="1"/>
</dbReference>
<proteinExistence type="predicted"/>